<gene>
    <name evidence="2" type="ORF">ACFFUV_15555</name>
</gene>
<protein>
    <submittedName>
        <fullName evidence="2">Glycosyltransferase family 25 protein</fullName>
    </submittedName>
</protein>
<name>A0ABV5HQ59_9VIBR</name>
<comment type="caution">
    <text evidence="2">The sequence shown here is derived from an EMBL/GenBank/DDBJ whole genome shotgun (WGS) entry which is preliminary data.</text>
</comment>
<reference evidence="2 3" key="1">
    <citation type="submission" date="2024-09" db="EMBL/GenBank/DDBJ databases">
        <authorList>
            <person name="Sun Q."/>
            <person name="Mori K."/>
        </authorList>
    </citation>
    <scope>NUCLEOTIDE SEQUENCE [LARGE SCALE GENOMIC DNA]</scope>
    <source>
        <strain evidence="2 3">CECT 8064</strain>
    </source>
</reference>
<keyword evidence="3" id="KW-1185">Reference proteome</keyword>
<organism evidence="2 3">
    <name type="scientific">Vibrio olivae</name>
    <dbReference type="NCBI Taxonomy" id="1243002"/>
    <lineage>
        <taxon>Bacteria</taxon>
        <taxon>Pseudomonadati</taxon>
        <taxon>Pseudomonadota</taxon>
        <taxon>Gammaproteobacteria</taxon>
        <taxon>Vibrionales</taxon>
        <taxon>Vibrionaceae</taxon>
        <taxon>Vibrio</taxon>
    </lineage>
</organism>
<feature type="domain" description="Glycosyl transferase family 25" evidence="1">
    <location>
        <begin position="10"/>
        <end position="176"/>
    </location>
</feature>
<sequence length="232" mass="27151">MNIIPENQLKIFVITTGDSERVSRIKQYLKEIDFEFVYSDSYEDLLGLERKYKKYSHKFRQKAIMAGEIGCFKTHSKAWKKTVELSKPSIIIEDNVEFIDDISKLTSQDTLEYIQTYGLVNFTSFSYLLDPTKPFKVSDVKEKKPFPTVCYGVTPMRAYDLLKHMRKTPYSLPIDKWLSIPKLSGCYGYISPLVFAKRQEDLKSIANKRKGKKTINPINFLYRAVNKLKYKY</sequence>
<dbReference type="RefSeq" id="WP_390194502.1">
    <property type="nucleotide sequence ID" value="NZ_JBHMEP010000005.1"/>
</dbReference>
<dbReference type="InterPro" id="IPR002654">
    <property type="entry name" value="Glyco_trans_25"/>
</dbReference>
<dbReference type="CDD" id="cd06532">
    <property type="entry name" value="Glyco_transf_25"/>
    <property type="match status" value="1"/>
</dbReference>
<evidence type="ECO:0000259" key="1">
    <source>
        <dbReference type="Pfam" id="PF01755"/>
    </source>
</evidence>
<evidence type="ECO:0000313" key="2">
    <source>
        <dbReference type="EMBL" id="MFB9136387.1"/>
    </source>
</evidence>
<dbReference type="Proteomes" id="UP001589645">
    <property type="component" value="Unassembled WGS sequence"/>
</dbReference>
<dbReference type="Pfam" id="PF01755">
    <property type="entry name" value="Glyco_transf_25"/>
    <property type="match status" value="1"/>
</dbReference>
<proteinExistence type="predicted"/>
<dbReference type="EMBL" id="JBHMEP010000005">
    <property type="protein sequence ID" value="MFB9136387.1"/>
    <property type="molecule type" value="Genomic_DNA"/>
</dbReference>
<evidence type="ECO:0000313" key="3">
    <source>
        <dbReference type="Proteomes" id="UP001589645"/>
    </source>
</evidence>
<accession>A0ABV5HQ59</accession>